<feature type="transmembrane region" description="Helical" evidence="5">
    <location>
        <begin position="7"/>
        <end position="27"/>
    </location>
</feature>
<dbReference type="Proteomes" id="UP000198769">
    <property type="component" value="Unassembled WGS sequence"/>
</dbReference>
<evidence type="ECO:0000256" key="2">
    <source>
        <dbReference type="ARBA" id="ARBA00022692"/>
    </source>
</evidence>
<reference evidence="7" key="1">
    <citation type="submission" date="2016-10" db="EMBL/GenBank/DDBJ databases">
        <authorList>
            <person name="Varghese N."/>
            <person name="Submissions S."/>
        </authorList>
    </citation>
    <scope>NUCLEOTIDE SEQUENCE [LARGE SCALE GENOMIC DNA]</scope>
    <source>
        <strain evidence="7">DSM 25575</strain>
    </source>
</reference>
<keyword evidence="3 5" id="KW-1133">Transmembrane helix</keyword>
<dbReference type="AlphaFoldDB" id="A0A1I5BD93"/>
<dbReference type="OrthoDB" id="8161897at2"/>
<evidence type="ECO:0000313" key="6">
    <source>
        <dbReference type="EMBL" id="SFN72647.1"/>
    </source>
</evidence>
<dbReference type="RefSeq" id="WP_090026505.1">
    <property type="nucleotide sequence ID" value="NZ_FOVD01000007.1"/>
</dbReference>
<protein>
    <submittedName>
        <fullName evidence="6">DoxX-like family protein</fullName>
    </submittedName>
</protein>
<proteinExistence type="predicted"/>
<dbReference type="Pfam" id="PF07681">
    <property type="entry name" value="DoxX"/>
    <property type="match status" value="1"/>
</dbReference>
<evidence type="ECO:0000256" key="5">
    <source>
        <dbReference type="SAM" id="Phobius"/>
    </source>
</evidence>
<dbReference type="EMBL" id="FOVD01000007">
    <property type="protein sequence ID" value="SFN72647.1"/>
    <property type="molecule type" value="Genomic_DNA"/>
</dbReference>
<evidence type="ECO:0000256" key="3">
    <source>
        <dbReference type="ARBA" id="ARBA00022989"/>
    </source>
</evidence>
<comment type="subcellular location">
    <subcellularLocation>
        <location evidence="1">Membrane</location>
        <topology evidence="1">Multi-pass membrane protein</topology>
    </subcellularLocation>
</comment>
<keyword evidence="7" id="KW-1185">Reference proteome</keyword>
<accession>A0A1I5BD93</accession>
<evidence type="ECO:0000256" key="1">
    <source>
        <dbReference type="ARBA" id="ARBA00004141"/>
    </source>
</evidence>
<gene>
    <name evidence="6" type="ORF">SAMN05421594_3975</name>
</gene>
<feature type="transmembrane region" description="Helical" evidence="5">
    <location>
        <begin position="47"/>
        <end position="67"/>
    </location>
</feature>
<evidence type="ECO:0000313" key="7">
    <source>
        <dbReference type="Proteomes" id="UP000198769"/>
    </source>
</evidence>
<feature type="transmembrane region" description="Helical" evidence="5">
    <location>
        <begin position="72"/>
        <end position="91"/>
    </location>
</feature>
<organism evidence="6 7">
    <name type="scientific">Chryseobacterium oleae</name>
    <dbReference type="NCBI Taxonomy" id="491207"/>
    <lineage>
        <taxon>Bacteria</taxon>
        <taxon>Pseudomonadati</taxon>
        <taxon>Bacteroidota</taxon>
        <taxon>Flavobacteriia</taxon>
        <taxon>Flavobacteriales</taxon>
        <taxon>Weeksellaceae</taxon>
        <taxon>Chryseobacterium group</taxon>
        <taxon>Chryseobacterium</taxon>
    </lineage>
</organism>
<keyword evidence="2 5" id="KW-0812">Transmembrane</keyword>
<dbReference type="GO" id="GO:0016020">
    <property type="term" value="C:membrane"/>
    <property type="evidence" value="ECO:0007669"/>
    <property type="project" value="UniProtKB-SubCell"/>
</dbReference>
<dbReference type="InterPro" id="IPR032808">
    <property type="entry name" value="DoxX"/>
</dbReference>
<keyword evidence="4 5" id="KW-0472">Membrane</keyword>
<sequence length="125" mass="14202">MKIVKFILSFIFALMFINAGLNKFFHYSPMPKMSDEQIKIFAAFSEIGWLLPLVGIVEIVGGVLFIFQKTKALGAIILLPVMVGIVIHNIYRDPNQMGIITAVVMFLINIWAIIDDREKYKALVR</sequence>
<feature type="transmembrane region" description="Helical" evidence="5">
    <location>
        <begin position="97"/>
        <end position="114"/>
    </location>
</feature>
<evidence type="ECO:0000256" key="4">
    <source>
        <dbReference type="ARBA" id="ARBA00023136"/>
    </source>
</evidence>
<name>A0A1I5BD93_CHROL</name>